<name>A0ABP7ZTL8_9MICO</name>
<sequence>MFRFIGREEETMEPGAIRAAAERRRSETVERVRQLVELESPTGDGDAVDAVVDVMAARLQALGAVIARTATPGGSHLVAELPGAGALASAPPALLLGHSDTVWPVGTLIGSPWSAERGVIRGPGSLDMKSGLAIIEAALAVTHELGGDRMPARVVICCDEEIGSPSFDTVFRQALTGVSCVLGFEAPHSDGGVKVGRWGSTRLRLSVAGRAAHAALDPQNGVSAIDELVDQLLRVREIVADEGGADGGTLLNTGAVSGGGRANVVPDGAEALLGLRFAAPDVERRVLDRILSLAPLRAGAVVEAEILSQRPAWEPGEASAGVVSALARISAELGMPFRAAEARGAADTNLSGAMGVPTIDGLGPIGGGAHALSERASIDAIVDRVALVAAFLTTAVMPTSPAEP</sequence>
<dbReference type="Pfam" id="PF01546">
    <property type="entry name" value="Peptidase_M20"/>
    <property type="match status" value="1"/>
</dbReference>
<dbReference type="InterPro" id="IPR036264">
    <property type="entry name" value="Bact_exopeptidase_dim_dom"/>
</dbReference>
<dbReference type="Gene3D" id="3.40.630.10">
    <property type="entry name" value="Zn peptidases"/>
    <property type="match status" value="1"/>
</dbReference>
<dbReference type="Proteomes" id="UP001501079">
    <property type="component" value="Unassembled WGS sequence"/>
</dbReference>
<dbReference type="SUPFAM" id="SSF53187">
    <property type="entry name" value="Zn-dependent exopeptidases"/>
    <property type="match status" value="1"/>
</dbReference>
<dbReference type="RefSeq" id="WP_344751951.1">
    <property type="nucleotide sequence ID" value="NZ_BAABBW010000001.1"/>
</dbReference>
<evidence type="ECO:0000256" key="2">
    <source>
        <dbReference type="ARBA" id="ARBA00022801"/>
    </source>
</evidence>
<dbReference type="Gene3D" id="3.30.70.360">
    <property type="match status" value="1"/>
</dbReference>
<evidence type="ECO:0000313" key="4">
    <source>
        <dbReference type="EMBL" id="GAA4170167.1"/>
    </source>
</evidence>
<dbReference type="PIRSF" id="PIRSF037238">
    <property type="entry name" value="Carboxypeptidase_G2"/>
    <property type="match status" value="1"/>
</dbReference>
<feature type="domain" description="Peptidase M20 dimerisation" evidence="3">
    <location>
        <begin position="196"/>
        <end position="291"/>
    </location>
</feature>
<gene>
    <name evidence="4" type="ORF">GCM10022287_07690</name>
</gene>
<dbReference type="PANTHER" id="PTHR43808">
    <property type="entry name" value="ACETYLORNITHINE DEACETYLASE"/>
    <property type="match status" value="1"/>
</dbReference>
<dbReference type="EMBL" id="BAABBW010000001">
    <property type="protein sequence ID" value="GAA4170167.1"/>
    <property type="molecule type" value="Genomic_DNA"/>
</dbReference>
<evidence type="ECO:0000259" key="3">
    <source>
        <dbReference type="Pfam" id="PF07687"/>
    </source>
</evidence>
<proteinExistence type="predicted"/>
<dbReference type="SUPFAM" id="SSF55031">
    <property type="entry name" value="Bacterial exopeptidase dimerisation domain"/>
    <property type="match status" value="1"/>
</dbReference>
<dbReference type="InterPro" id="IPR011650">
    <property type="entry name" value="Peptidase_M20_dimer"/>
</dbReference>
<evidence type="ECO:0000256" key="1">
    <source>
        <dbReference type="ARBA" id="ARBA00022723"/>
    </source>
</evidence>
<comment type="caution">
    <text evidence="4">The sequence shown here is derived from an EMBL/GenBank/DDBJ whole genome shotgun (WGS) entry which is preliminary data.</text>
</comment>
<keyword evidence="2" id="KW-0378">Hydrolase</keyword>
<organism evidence="4 5">
    <name type="scientific">Gryllotalpicola koreensis</name>
    <dbReference type="NCBI Taxonomy" id="993086"/>
    <lineage>
        <taxon>Bacteria</taxon>
        <taxon>Bacillati</taxon>
        <taxon>Actinomycetota</taxon>
        <taxon>Actinomycetes</taxon>
        <taxon>Micrococcales</taxon>
        <taxon>Microbacteriaceae</taxon>
        <taxon>Gryllotalpicola</taxon>
    </lineage>
</organism>
<dbReference type="InterPro" id="IPR050072">
    <property type="entry name" value="Peptidase_M20A"/>
</dbReference>
<evidence type="ECO:0000313" key="5">
    <source>
        <dbReference type="Proteomes" id="UP001501079"/>
    </source>
</evidence>
<accession>A0ABP7ZTL8</accession>
<keyword evidence="5" id="KW-1185">Reference proteome</keyword>
<dbReference type="PANTHER" id="PTHR43808:SF9">
    <property type="entry name" value="BLL0789 PROTEIN"/>
    <property type="match status" value="1"/>
</dbReference>
<dbReference type="Pfam" id="PF07687">
    <property type="entry name" value="M20_dimer"/>
    <property type="match status" value="1"/>
</dbReference>
<reference evidence="5" key="1">
    <citation type="journal article" date="2019" name="Int. J. Syst. Evol. Microbiol.">
        <title>The Global Catalogue of Microorganisms (GCM) 10K type strain sequencing project: providing services to taxonomists for standard genome sequencing and annotation.</title>
        <authorList>
            <consortium name="The Broad Institute Genomics Platform"/>
            <consortium name="The Broad Institute Genome Sequencing Center for Infectious Disease"/>
            <person name="Wu L."/>
            <person name="Ma J."/>
        </authorList>
    </citation>
    <scope>NUCLEOTIDE SEQUENCE [LARGE SCALE GENOMIC DNA]</scope>
    <source>
        <strain evidence="5">JCM 17591</strain>
    </source>
</reference>
<dbReference type="InterPro" id="IPR002933">
    <property type="entry name" value="Peptidase_M20"/>
</dbReference>
<keyword evidence="1" id="KW-0479">Metal-binding</keyword>
<dbReference type="InterPro" id="IPR017150">
    <property type="entry name" value="Pept_M20_glutamate_carboxypep"/>
</dbReference>
<protein>
    <submittedName>
        <fullName evidence="4">M20 family metallopeptidase</fullName>
    </submittedName>
</protein>